<sequence>MSFLDKAKDLLNQHDDKVDQALDKGGEAAKARFAGHEGHIDGIVDQAQQRTGAGDTTQQAPPAPAQGVPADEQQFEAPAPGQNQPGEPEPGAVPPHQQ</sequence>
<gene>
    <name evidence="2" type="ORF">HOP40_13740</name>
</gene>
<organism evidence="2 3">
    <name type="scientific">Pseudonocardia broussonetiae</name>
    <dbReference type="NCBI Taxonomy" id="2736640"/>
    <lineage>
        <taxon>Bacteria</taxon>
        <taxon>Bacillati</taxon>
        <taxon>Actinomycetota</taxon>
        <taxon>Actinomycetes</taxon>
        <taxon>Pseudonocardiales</taxon>
        <taxon>Pseudonocardiaceae</taxon>
        <taxon>Pseudonocardia</taxon>
    </lineage>
</organism>
<evidence type="ECO:0000313" key="3">
    <source>
        <dbReference type="Proteomes" id="UP000505377"/>
    </source>
</evidence>
<evidence type="ECO:0000313" key="2">
    <source>
        <dbReference type="EMBL" id="QJY46750.1"/>
    </source>
</evidence>
<proteinExistence type="predicted"/>
<name>A0A6M6JI71_9PSEU</name>
<feature type="compositionally biased region" description="Pro residues" evidence="1">
    <location>
        <begin position="87"/>
        <end position="98"/>
    </location>
</feature>
<dbReference type="KEGG" id="pbro:HOP40_13740"/>
<dbReference type="EMBL" id="CP053564">
    <property type="protein sequence ID" value="QJY46750.1"/>
    <property type="molecule type" value="Genomic_DNA"/>
</dbReference>
<feature type="region of interest" description="Disordered" evidence="1">
    <location>
        <begin position="1"/>
        <end position="98"/>
    </location>
</feature>
<feature type="compositionally biased region" description="Polar residues" evidence="1">
    <location>
        <begin position="46"/>
        <end position="57"/>
    </location>
</feature>
<dbReference type="RefSeq" id="WP_172158414.1">
    <property type="nucleotide sequence ID" value="NZ_CP053564.1"/>
</dbReference>
<dbReference type="Proteomes" id="UP000505377">
    <property type="component" value="Chromosome"/>
</dbReference>
<dbReference type="Pfam" id="PF14013">
    <property type="entry name" value="MT0933_antitox"/>
    <property type="match status" value="1"/>
</dbReference>
<dbReference type="InterPro" id="IPR028037">
    <property type="entry name" value="Antitoxin_Rv0909/MT0933"/>
</dbReference>
<keyword evidence="3" id="KW-1185">Reference proteome</keyword>
<protein>
    <submittedName>
        <fullName evidence="2">Antitoxin</fullName>
    </submittedName>
</protein>
<accession>A0A6M6JI71</accession>
<evidence type="ECO:0000256" key="1">
    <source>
        <dbReference type="SAM" id="MobiDB-lite"/>
    </source>
</evidence>
<dbReference type="AlphaFoldDB" id="A0A6M6JI71"/>
<reference evidence="2 3" key="1">
    <citation type="submission" date="2020-05" db="EMBL/GenBank/DDBJ databases">
        <authorList>
            <person name="Mo P."/>
        </authorList>
    </citation>
    <scope>NUCLEOTIDE SEQUENCE [LARGE SCALE GENOMIC DNA]</scope>
    <source>
        <strain evidence="2 3">Gen01</strain>
    </source>
</reference>
<feature type="compositionally biased region" description="Basic and acidic residues" evidence="1">
    <location>
        <begin position="1"/>
        <end position="42"/>
    </location>
</feature>
<feature type="compositionally biased region" description="Low complexity" evidence="1">
    <location>
        <begin position="77"/>
        <end position="86"/>
    </location>
</feature>